<dbReference type="InParanoid" id="G3AEW4"/>
<gene>
    <name evidence="4" type="ORF">SPAPADRAFT_147448</name>
</gene>
<dbReference type="RefSeq" id="XP_007373206.1">
    <property type="nucleotide sequence ID" value="XM_007373144.1"/>
</dbReference>
<dbReference type="InterPro" id="IPR001849">
    <property type="entry name" value="PH_domain"/>
</dbReference>
<accession>G3AEW4</accession>
<keyword evidence="1" id="KW-1133">Transmembrane helix</keyword>
<protein>
    <recommendedName>
        <fullName evidence="6">PH domain-containing protein</fullName>
    </recommendedName>
</protein>
<feature type="domain" description="Sporulation-specific protein 71 N-terminal" evidence="3">
    <location>
        <begin position="6"/>
        <end position="68"/>
    </location>
</feature>
<dbReference type="HOGENOM" id="CLU_003938_1_0_1"/>
<dbReference type="InterPro" id="IPR039486">
    <property type="entry name" value="Mug56/Spo71_PH"/>
</dbReference>
<dbReference type="EMBL" id="GL996499">
    <property type="protein sequence ID" value="EGW35794.1"/>
    <property type="molecule type" value="Genomic_DNA"/>
</dbReference>
<keyword evidence="1" id="KW-0812">Transmembrane</keyword>
<feature type="domain" description="PH" evidence="2">
    <location>
        <begin position="424"/>
        <end position="614"/>
    </location>
</feature>
<sequence>MSTDDPNFTIPKASYTAPLISLLSSDVISQTSKCMFIGGIPAVWHNDKSTNIMTSSRNTSVPSFENHLTVPIGHKKGLLSLPSASNESLQCSIPMSVTSRNSRMLLELPHPITQLNIETINQEKTRVSKRLRSLTHKSKGKRRDKIRDFRDRILNSLISPYQSGEIVRADRMLVMIKEIVGNVKENFDGDELESRVYERWKEYIVVLRRTYSSSEPLMLQFYDIAKAPNADNAKQQSPRVGFSLNSKISAKFYNILDKSISLTARQGDDTFSYILKCNNQTKALRWLYFIKSSLGHDMNTMFNIYIHHVGQFLQVKIPENILEKAVQSIEEVHIREKKTGYEVQHSVLLQYLKNTIKAKFKHENISFSNSWFCFRFYDRLEWVADNSELLFIGNVLYTPTFQLEYRTIELTSVYTPTYKLEEPVPIEGFLARLTSTSGRSKGLVHDFYKISYFFTNKNLLFFTKYYRVLPPASENYFLASQVSSKTPIVYEQCLYPSDGNGHIAWLRDDFTTGDDHCFSEFERRTQQIVRAEGLIDLSRIVQVRAIPSSTMSHTQKLLSAHLWYASSGLIDNEEIQDSCFEIELATGCVIKLQAHSRHVRDRWILHLQLLSQFWAMHEQEQIQRQIAVRSANLNNLNACEYVDSNAGQQINHLELKYTEADTKINNISSMISTTLVLKSGFLYHKRKKHSTFNQFFALLCPGFLILFNIFKRSKNTGAWKKTSYFEHYLTIPISECYIYAGFAAELDLLESKSETRGTQLERHSVPRLHTNGWRSQEEECSLCFTLWFGKKRNISNYERNISKQQAKPVALHLEKNPGLIKMVAKLGLTGRSVMFMTNSRQDRDQWVSRILGEMDRF</sequence>
<dbReference type="OrthoDB" id="5579281at2759"/>
<dbReference type="SMART" id="SM01316">
    <property type="entry name" value="Spo7_2_N"/>
    <property type="match status" value="1"/>
</dbReference>
<dbReference type="Pfam" id="PF15407">
    <property type="entry name" value="Spo7_2_N"/>
    <property type="match status" value="1"/>
</dbReference>
<feature type="domain" description="PH" evidence="2">
    <location>
        <begin position="676"/>
        <end position="857"/>
    </location>
</feature>
<dbReference type="SUPFAM" id="SSF50729">
    <property type="entry name" value="PH domain-like"/>
    <property type="match status" value="2"/>
</dbReference>
<feature type="transmembrane region" description="Helical" evidence="1">
    <location>
        <begin position="692"/>
        <end position="710"/>
    </location>
</feature>
<dbReference type="OMA" id="GKSMVFM"/>
<name>G3AEW4_SPAPN</name>
<organism evidence="5">
    <name type="scientific">Spathaspora passalidarum (strain NRRL Y-27907 / 11-Y1)</name>
    <dbReference type="NCBI Taxonomy" id="619300"/>
    <lineage>
        <taxon>Eukaryota</taxon>
        <taxon>Fungi</taxon>
        <taxon>Dikarya</taxon>
        <taxon>Ascomycota</taxon>
        <taxon>Saccharomycotina</taxon>
        <taxon>Pichiomycetes</taxon>
        <taxon>Debaryomycetaceae</taxon>
        <taxon>Spathaspora</taxon>
    </lineage>
</organism>
<proteinExistence type="predicted"/>
<evidence type="ECO:0000256" key="1">
    <source>
        <dbReference type="SAM" id="Phobius"/>
    </source>
</evidence>
<keyword evidence="5" id="KW-1185">Reference proteome</keyword>
<evidence type="ECO:0000313" key="4">
    <source>
        <dbReference type="EMBL" id="EGW35794.1"/>
    </source>
</evidence>
<dbReference type="PANTHER" id="PTHR28076">
    <property type="entry name" value="SPORULATION-SPECIFIC PROTEIN 71"/>
    <property type="match status" value="1"/>
</dbReference>
<dbReference type="KEGG" id="spaa:SPAPADRAFT_147448"/>
<dbReference type="InterPro" id="IPR029217">
    <property type="entry name" value="Spo7_2_N"/>
</dbReference>
<dbReference type="Proteomes" id="UP000000709">
    <property type="component" value="Unassembled WGS sequence"/>
</dbReference>
<dbReference type="PANTHER" id="PTHR28076:SF1">
    <property type="entry name" value="PROSPORE MEMBRANE ADAPTER PROTEIN SPO71"/>
    <property type="match status" value="1"/>
</dbReference>
<feature type="domain" description="PH" evidence="2">
    <location>
        <begin position="177"/>
        <end position="297"/>
    </location>
</feature>
<dbReference type="AlphaFoldDB" id="G3AEW4"/>
<evidence type="ECO:0008006" key="6">
    <source>
        <dbReference type="Google" id="ProtNLM"/>
    </source>
</evidence>
<dbReference type="GO" id="GO:0005628">
    <property type="term" value="C:prospore membrane"/>
    <property type="evidence" value="ECO:0007669"/>
    <property type="project" value="TreeGrafter"/>
</dbReference>
<dbReference type="InterPro" id="IPR057379">
    <property type="entry name" value="PH_SPO71"/>
</dbReference>
<dbReference type="GO" id="GO:1902657">
    <property type="term" value="P:protein localization to prospore membrane"/>
    <property type="evidence" value="ECO:0007669"/>
    <property type="project" value="InterPro"/>
</dbReference>
<dbReference type="FunCoup" id="G3AEW4">
    <property type="interactions" value="11"/>
</dbReference>
<evidence type="ECO:0000259" key="2">
    <source>
        <dbReference type="SMART" id="SM00233"/>
    </source>
</evidence>
<dbReference type="GeneID" id="18870752"/>
<evidence type="ECO:0000259" key="3">
    <source>
        <dbReference type="SMART" id="SM01316"/>
    </source>
</evidence>
<keyword evidence="1" id="KW-0472">Membrane</keyword>
<dbReference type="SMART" id="SM00233">
    <property type="entry name" value="PH"/>
    <property type="match status" value="3"/>
</dbReference>
<evidence type="ECO:0000313" key="5">
    <source>
        <dbReference type="Proteomes" id="UP000000709"/>
    </source>
</evidence>
<dbReference type="Pfam" id="PF23207">
    <property type="entry name" value="PH_SPO71"/>
    <property type="match status" value="1"/>
</dbReference>
<reference evidence="4 5" key="1">
    <citation type="journal article" date="2011" name="Proc. Natl. Acad. Sci. U.S.A.">
        <title>Comparative genomics of xylose-fermenting fungi for enhanced biofuel production.</title>
        <authorList>
            <person name="Wohlbach D.J."/>
            <person name="Kuo A."/>
            <person name="Sato T.K."/>
            <person name="Potts K.M."/>
            <person name="Salamov A.A."/>
            <person name="LaButti K.M."/>
            <person name="Sun H."/>
            <person name="Clum A."/>
            <person name="Pangilinan J.L."/>
            <person name="Lindquist E.A."/>
            <person name="Lucas S."/>
            <person name="Lapidus A."/>
            <person name="Jin M."/>
            <person name="Gunawan C."/>
            <person name="Balan V."/>
            <person name="Dale B.E."/>
            <person name="Jeffries T.W."/>
            <person name="Zinkel R."/>
            <person name="Barry K.W."/>
            <person name="Grigoriev I.V."/>
            <person name="Gasch A.P."/>
        </authorList>
    </citation>
    <scope>NUCLEOTIDE SEQUENCE [LARGE SCALE GENOMIC DNA]</scope>
    <source>
        <strain evidence="5">NRRL Y-27907 / 11-Y1</strain>
    </source>
</reference>
<dbReference type="eggNOG" id="ENOG502QRAT">
    <property type="taxonomic scope" value="Eukaryota"/>
</dbReference>
<dbReference type="InterPro" id="IPR040345">
    <property type="entry name" value="Mug56/Spo71"/>
</dbReference>
<dbReference type="Pfam" id="PF15404">
    <property type="entry name" value="PH_4"/>
    <property type="match status" value="1"/>
</dbReference>
<dbReference type="STRING" id="619300.G3AEW4"/>